<dbReference type="PANTHER" id="PTHR45784">
    <property type="entry name" value="C-TYPE LECTIN DOMAIN FAMILY 20 MEMBER A-RELATED"/>
    <property type="match status" value="1"/>
</dbReference>
<evidence type="ECO:0000256" key="2">
    <source>
        <dbReference type="SAM" id="MobiDB-lite"/>
    </source>
</evidence>
<dbReference type="RefSeq" id="XP_045557467.1">
    <property type="nucleotide sequence ID" value="XM_045701511.1"/>
</dbReference>
<evidence type="ECO:0000256" key="1">
    <source>
        <dbReference type="ARBA" id="ARBA00023157"/>
    </source>
</evidence>
<dbReference type="SMART" id="SM00034">
    <property type="entry name" value="CLECT"/>
    <property type="match status" value="2"/>
</dbReference>
<dbReference type="Proteomes" id="UP001652741">
    <property type="component" value="Chromosome ssa18"/>
</dbReference>
<keyword evidence="5" id="KW-0675">Receptor</keyword>
<dbReference type="InterPro" id="IPR016186">
    <property type="entry name" value="C-type_lectin-like/link_sf"/>
</dbReference>
<organism evidence="4 5">
    <name type="scientific">Salmo salar</name>
    <name type="common">Atlantic salmon</name>
    <dbReference type="NCBI Taxonomy" id="8030"/>
    <lineage>
        <taxon>Eukaryota</taxon>
        <taxon>Metazoa</taxon>
        <taxon>Chordata</taxon>
        <taxon>Craniata</taxon>
        <taxon>Vertebrata</taxon>
        <taxon>Euteleostomi</taxon>
        <taxon>Actinopterygii</taxon>
        <taxon>Neopterygii</taxon>
        <taxon>Teleostei</taxon>
        <taxon>Protacanthopterygii</taxon>
        <taxon>Salmoniformes</taxon>
        <taxon>Salmonidae</taxon>
        <taxon>Salmoninae</taxon>
        <taxon>Salmo</taxon>
    </lineage>
</organism>
<gene>
    <name evidence="5" type="primary">LOC106577986</name>
</gene>
<name>A0ABM3DF92_SALSA</name>
<dbReference type="GeneID" id="106577986"/>
<protein>
    <submittedName>
        <fullName evidence="5">C-type mannose receptor 2 isoform X1</fullName>
    </submittedName>
</protein>
<feature type="domain" description="C-type lectin" evidence="3">
    <location>
        <begin position="164"/>
        <end position="282"/>
    </location>
</feature>
<reference evidence="5" key="1">
    <citation type="submission" date="2025-08" db="UniProtKB">
        <authorList>
            <consortium name="RefSeq"/>
        </authorList>
    </citation>
    <scope>IDENTIFICATION</scope>
</reference>
<dbReference type="InterPro" id="IPR001304">
    <property type="entry name" value="C-type_lectin-like"/>
</dbReference>
<dbReference type="PANTHER" id="PTHR45784:SF3">
    <property type="entry name" value="C-TYPE LECTIN DOMAIN FAMILY 4 MEMBER K-LIKE-RELATED"/>
    <property type="match status" value="1"/>
</dbReference>
<keyword evidence="4" id="KW-1185">Reference proteome</keyword>
<dbReference type="PROSITE" id="PS00615">
    <property type="entry name" value="C_TYPE_LECTIN_1"/>
    <property type="match status" value="1"/>
</dbReference>
<feature type="region of interest" description="Disordered" evidence="2">
    <location>
        <begin position="328"/>
        <end position="353"/>
    </location>
</feature>
<dbReference type="InterPro" id="IPR016187">
    <property type="entry name" value="CTDL_fold"/>
</dbReference>
<evidence type="ECO:0000313" key="4">
    <source>
        <dbReference type="Proteomes" id="UP001652741"/>
    </source>
</evidence>
<proteinExistence type="predicted"/>
<keyword evidence="1" id="KW-1015">Disulfide bond</keyword>
<dbReference type="Pfam" id="PF00059">
    <property type="entry name" value="Lectin_C"/>
    <property type="match status" value="2"/>
</dbReference>
<dbReference type="Gene3D" id="3.10.100.10">
    <property type="entry name" value="Mannose-Binding Protein A, subunit A"/>
    <property type="match status" value="2"/>
</dbReference>
<feature type="domain" description="C-type lectin" evidence="3">
    <location>
        <begin position="56"/>
        <end position="169"/>
    </location>
</feature>
<dbReference type="PROSITE" id="PS50041">
    <property type="entry name" value="C_TYPE_LECTIN_2"/>
    <property type="match status" value="2"/>
</dbReference>
<accession>A0ABM3DF92</accession>
<dbReference type="InterPro" id="IPR018378">
    <property type="entry name" value="C-type_lectin_CS"/>
</dbReference>
<dbReference type="SUPFAM" id="SSF56436">
    <property type="entry name" value="C-type lectin-like"/>
    <property type="match status" value="2"/>
</dbReference>
<sequence length="353" mass="41443">MYHILRVMRMTTIMSKCIHLWSVGTRGLSYKVMDKKALVLFLSGLYTLSSCLAHEYHFVNMNKNWTEAQRYCREKYTDLATIDNMEDMNRLINTVDSGYNGSAWVGLYNGVNSWRWSLEDMDYYGEGEAEFRNWDSSDGKYTDQHCVVTGEYGTWWDDRCIIKYHSVCYNGKTTNISERFILSNESMTWDEGQSYCRHHYTDLASVRNLAESRKIGNMVPKGNWAWIGLFRDWSWSDQSNSSFRYWHSGTPNNRYGNCVSVFGKSGKWADYTCETQLPFCCYSVLVKKTQQVVRVKLTPKDQNMDLTDPDIQEAILQQIRKELREKGMSDDVKLRWKKQPDGKSFHKEENEKM</sequence>
<evidence type="ECO:0000259" key="3">
    <source>
        <dbReference type="PROSITE" id="PS50041"/>
    </source>
</evidence>
<evidence type="ECO:0000313" key="5">
    <source>
        <dbReference type="RefSeq" id="XP_045557467.1"/>
    </source>
</evidence>